<reference evidence="1 2" key="1">
    <citation type="submission" date="2019-06" db="EMBL/GenBank/DDBJ databases">
        <title>Sequencing the genomes of 1000 actinobacteria strains.</title>
        <authorList>
            <person name="Klenk H.-P."/>
        </authorList>
    </citation>
    <scope>NUCLEOTIDE SEQUENCE [LARGE SCALE GENOMIC DNA]</scope>
    <source>
        <strain evidence="1 2">DSM 46699</strain>
    </source>
</reference>
<name>A0A561U236_9PSEU</name>
<keyword evidence="2" id="KW-1185">Reference proteome</keyword>
<protein>
    <submittedName>
        <fullName evidence="1">Uncharacterized protein</fullName>
    </submittedName>
</protein>
<gene>
    <name evidence="1" type="ORF">FHU35_15279</name>
</gene>
<evidence type="ECO:0000313" key="1">
    <source>
        <dbReference type="EMBL" id="TWF93435.1"/>
    </source>
</evidence>
<organism evidence="1 2">
    <name type="scientific">Saccharopolyspora dendranthemae</name>
    <dbReference type="NCBI Taxonomy" id="1181886"/>
    <lineage>
        <taxon>Bacteria</taxon>
        <taxon>Bacillati</taxon>
        <taxon>Actinomycetota</taxon>
        <taxon>Actinomycetes</taxon>
        <taxon>Pseudonocardiales</taxon>
        <taxon>Pseudonocardiaceae</taxon>
        <taxon>Saccharopolyspora</taxon>
    </lineage>
</organism>
<proteinExistence type="predicted"/>
<evidence type="ECO:0000313" key="2">
    <source>
        <dbReference type="Proteomes" id="UP000316184"/>
    </source>
</evidence>
<dbReference type="AlphaFoldDB" id="A0A561U236"/>
<sequence length="243" mass="26369">MTGGQERSASPILRELSGSFSGGPSLVDSCDDAELYGRISMAVSCLYGPTGEDLVGEHERAAVQERLVQRLQQGWFGETALTSPQSRYAVDLPGLGVATLEADEHNPAVAAKPRHAVWTGSLLPDGTSSLDTIRSPVPDKQSKKLFLLEFDPAEVRVRLIDEPEDWRRLVNEYPVRCTDGTIGVSWRAVSADYDVVRLSARGLVHCQGVAMRVASGITTMQGWDAESSAWFRFPPGTTISPVP</sequence>
<accession>A0A561U236</accession>
<dbReference type="Proteomes" id="UP000316184">
    <property type="component" value="Unassembled WGS sequence"/>
</dbReference>
<dbReference type="EMBL" id="VIWX01000005">
    <property type="protein sequence ID" value="TWF93435.1"/>
    <property type="molecule type" value="Genomic_DNA"/>
</dbReference>
<comment type="caution">
    <text evidence="1">The sequence shown here is derived from an EMBL/GenBank/DDBJ whole genome shotgun (WGS) entry which is preliminary data.</text>
</comment>